<dbReference type="InterPro" id="IPR026325">
    <property type="entry name" value="DUF932"/>
</dbReference>
<dbReference type="EMBL" id="MTEI01000032">
    <property type="protein sequence ID" value="OQW85841.1"/>
    <property type="molecule type" value="Genomic_DNA"/>
</dbReference>
<sequence length="327" mass="36883">MARLNKLEDVNFPVKEHPVYVIMGNGDLEKRLLVKDKKALVNDRNQRVLGIVSQSYRVVSNAEAIDMAYQCCRAVFPETKDVEWEVNHVDAPSTAGYCHIDMVHKLSALEFRDVPPDQKPDIFGPFIRVTNSFNGLRALGFDIGFYRKVCKNGLILPETVIRFKFSHSRQEIGETLKFHVERSRLDQLKNTFTESVAQLRACPVERSQFEPLVCTVLQLRPPKSVVVDDVLGDDIADTEMAIDPAWAALQKHLGDLNGRYANELGDNAYAAFNAVTEFASRPLINRCVHRDRHGMQRLAGAWLAGFNSACRQPGFSIGKHLQQMTKS</sequence>
<organism evidence="1 2">
    <name type="scientific">Rhodoferax ferrireducens</name>
    <dbReference type="NCBI Taxonomy" id="192843"/>
    <lineage>
        <taxon>Bacteria</taxon>
        <taxon>Pseudomonadati</taxon>
        <taxon>Pseudomonadota</taxon>
        <taxon>Betaproteobacteria</taxon>
        <taxon>Burkholderiales</taxon>
        <taxon>Comamonadaceae</taxon>
        <taxon>Rhodoferax</taxon>
    </lineage>
</organism>
<name>A0A1W9KP09_9BURK</name>
<reference evidence="1 2" key="1">
    <citation type="submission" date="2017-01" db="EMBL/GenBank/DDBJ databases">
        <title>Novel large sulfur bacteria in the metagenomes of groundwater-fed chemosynthetic microbial mats in the Lake Huron basin.</title>
        <authorList>
            <person name="Sharrar A.M."/>
            <person name="Flood B.E."/>
            <person name="Bailey J.V."/>
            <person name="Jones D.S."/>
            <person name="Biddanda B."/>
            <person name="Ruberg S.A."/>
            <person name="Marcus D.N."/>
            <person name="Dick G.J."/>
        </authorList>
    </citation>
    <scope>NUCLEOTIDE SEQUENCE [LARGE SCALE GENOMIC DNA]</scope>
    <source>
        <strain evidence="1">A7</strain>
    </source>
</reference>
<dbReference type="AlphaFoldDB" id="A0A1W9KP09"/>
<evidence type="ECO:0000313" key="2">
    <source>
        <dbReference type="Proteomes" id="UP000192505"/>
    </source>
</evidence>
<protein>
    <recommendedName>
        <fullName evidence="3">DUF932 domain-containing protein</fullName>
    </recommendedName>
</protein>
<evidence type="ECO:0000313" key="1">
    <source>
        <dbReference type="EMBL" id="OQW85841.1"/>
    </source>
</evidence>
<comment type="caution">
    <text evidence="1">The sequence shown here is derived from an EMBL/GenBank/DDBJ whole genome shotgun (WGS) entry which is preliminary data.</text>
</comment>
<proteinExistence type="predicted"/>
<accession>A0A1W9KP09</accession>
<gene>
    <name evidence="1" type="ORF">BWK72_20275</name>
</gene>
<dbReference type="Pfam" id="PF06067">
    <property type="entry name" value="DUF932"/>
    <property type="match status" value="1"/>
</dbReference>
<evidence type="ECO:0008006" key="3">
    <source>
        <dbReference type="Google" id="ProtNLM"/>
    </source>
</evidence>
<dbReference type="Proteomes" id="UP000192505">
    <property type="component" value="Unassembled WGS sequence"/>
</dbReference>